<organism evidence="2 3">
    <name type="scientific">Arabis nemorensis</name>
    <dbReference type="NCBI Taxonomy" id="586526"/>
    <lineage>
        <taxon>Eukaryota</taxon>
        <taxon>Viridiplantae</taxon>
        <taxon>Streptophyta</taxon>
        <taxon>Embryophyta</taxon>
        <taxon>Tracheophyta</taxon>
        <taxon>Spermatophyta</taxon>
        <taxon>Magnoliopsida</taxon>
        <taxon>eudicotyledons</taxon>
        <taxon>Gunneridae</taxon>
        <taxon>Pentapetalae</taxon>
        <taxon>rosids</taxon>
        <taxon>malvids</taxon>
        <taxon>Brassicales</taxon>
        <taxon>Brassicaceae</taxon>
        <taxon>Arabideae</taxon>
        <taxon>Arabis</taxon>
    </lineage>
</organism>
<reference evidence="2" key="1">
    <citation type="submission" date="2019-07" db="EMBL/GenBank/DDBJ databases">
        <authorList>
            <person name="Dittberner H."/>
        </authorList>
    </citation>
    <scope>NUCLEOTIDE SEQUENCE [LARGE SCALE GENOMIC DNA]</scope>
</reference>
<name>A0A565BRP7_9BRAS</name>
<dbReference type="AlphaFoldDB" id="A0A565BRP7"/>
<sequence length="107" mass="11504">MASNIFFLIALVIACATIVSVPTTEAQIFLPCKTTKECEYLQCTKGLIAKCVNGQCKCSNPQAKLNNLKFVNPGGECTSTSQCNPHMSVTCVTHMYACFVGLCTCLP</sequence>
<proteinExistence type="predicted"/>
<dbReference type="OrthoDB" id="1027617at2759"/>
<feature type="chain" id="PRO_5022002155" description="EB domain-containing protein" evidence="1">
    <location>
        <begin position="27"/>
        <end position="107"/>
    </location>
</feature>
<evidence type="ECO:0008006" key="4">
    <source>
        <dbReference type="Google" id="ProtNLM"/>
    </source>
</evidence>
<dbReference type="EMBL" id="CABITT030000005">
    <property type="protein sequence ID" value="VVB04040.1"/>
    <property type="molecule type" value="Genomic_DNA"/>
</dbReference>
<protein>
    <recommendedName>
        <fullName evidence="4">EB domain-containing protein</fullName>
    </recommendedName>
</protein>
<evidence type="ECO:0000313" key="3">
    <source>
        <dbReference type="Proteomes" id="UP000489600"/>
    </source>
</evidence>
<comment type="caution">
    <text evidence="2">The sequence shown here is derived from an EMBL/GenBank/DDBJ whole genome shotgun (WGS) entry which is preliminary data.</text>
</comment>
<evidence type="ECO:0000313" key="2">
    <source>
        <dbReference type="EMBL" id="VVB04040.1"/>
    </source>
</evidence>
<feature type="signal peptide" evidence="1">
    <location>
        <begin position="1"/>
        <end position="26"/>
    </location>
</feature>
<keyword evidence="3" id="KW-1185">Reference proteome</keyword>
<accession>A0A565BRP7</accession>
<dbReference type="Proteomes" id="UP000489600">
    <property type="component" value="Unassembled WGS sequence"/>
</dbReference>
<keyword evidence="1" id="KW-0732">Signal</keyword>
<gene>
    <name evidence="2" type="ORF">ANE_LOCUS14484</name>
</gene>
<evidence type="ECO:0000256" key="1">
    <source>
        <dbReference type="SAM" id="SignalP"/>
    </source>
</evidence>